<accession>C0CQV3</accession>
<dbReference type="PANTHER" id="PTHR43429:SF1">
    <property type="entry name" value="NAD(P)H SULFUR OXIDOREDUCTASE (COA-DEPENDENT)"/>
    <property type="match status" value="1"/>
</dbReference>
<dbReference type="InterPro" id="IPR050260">
    <property type="entry name" value="FAD-bd_OxRdtase"/>
</dbReference>
<keyword evidence="5" id="KW-0560">Oxidoreductase</keyword>
<dbReference type="RefSeq" id="WP_005951313.1">
    <property type="nucleotide sequence ID" value="NZ_GG657686.1"/>
</dbReference>
<organism evidence="8 9">
    <name type="scientific">Blautia hydrogenotrophica (strain DSM 10507 / JCM 14656 / S5a33)</name>
    <name type="common">Ruminococcus hydrogenotrophicus</name>
    <dbReference type="NCBI Taxonomy" id="476272"/>
    <lineage>
        <taxon>Bacteria</taxon>
        <taxon>Bacillati</taxon>
        <taxon>Bacillota</taxon>
        <taxon>Clostridia</taxon>
        <taxon>Lachnospirales</taxon>
        <taxon>Lachnospiraceae</taxon>
        <taxon>Blautia</taxon>
    </lineage>
</organism>
<keyword evidence="6" id="KW-0676">Redox-active center</keyword>
<keyword evidence="3" id="KW-0285">Flavoprotein</keyword>
<reference evidence="8 9" key="1">
    <citation type="submission" date="2009-01" db="EMBL/GenBank/DDBJ databases">
        <authorList>
            <person name="Fulton L."/>
            <person name="Clifton S."/>
            <person name="Fulton B."/>
            <person name="Xu J."/>
            <person name="Minx P."/>
            <person name="Pepin K.H."/>
            <person name="Johnson M."/>
            <person name="Bhonagiri V."/>
            <person name="Nash W.E."/>
            <person name="Mardis E.R."/>
            <person name="Wilson R.K."/>
        </authorList>
    </citation>
    <scope>NUCLEOTIDE SEQUENCE [LARGE SCALE GENOMIC DNA]</scope>
    <source>
        <strain evidence="9">DSM 10507 / JCM 14656 / S5a33</strain>
    </source>
</reference>
<name>C0CQV3_BLAHS</name>
<dbReference type="SUPFAM" id="SSF55424">
    <property type="entry name" value="FAD/NAD-linked reductases, dimerisation (C-terminal) domain"/>
    <property type="match status" value="1"/>
</dbReference>
<feature type="domain" description="Rhodanese" evidence="7">
    <location>
        <begin position="484"/>
        <end position="530"/>
    </location>
</feature>
<dbReference type="InterPro" id="IPR023753">
    <property type="entry name" value="FAD/NAD-binding_dom"/>
</dbReference>
<dbReference type="PATRIC" id="fig|476272.21.peg.1393"/>
<proteinExistence type="inferred from homology"/>
<evidence type="ECO:0000256" key="2">
    <source>
        <dbReference type="ARBA" id="ARBA00009130"/>
    </source>
</evidence>
<evidence type="ECO:0000256" key="5">
    <source>
        <dbReference type="ARBA" id="ARBA00023002"/>
    </source>
</evidence>
<dbReference type="InterPro" id="IPR016156">
    <property type="entry name" value="FAD/NAD-linked_Rdtase_dimer_sf"/>
</dbReference>
<evidence type="ECO:0000256" key="3">
    <source>
        <dbReference type="ARBA" id="ARBA00022630"/>
    </source>
</evidence>
<dbReference type="PROSITE" id="PS50206">
    <property type="entry name" value="RHODANESE_3"/>
    <property type="match status" value="1"/>
</dbReference>
<comment type="similarity">
    <text evidence="2">Belongs to the class-III pyridine nucleotide-disulfide oxidoreductase family.</text>
</comment>
<keyword evidence="4" id="KW-0274">FAD</keyword>
<dbReference type="GO" id="GO:0016491">
    <property type="term" value="F:oxidoreductase activity"/>
    <property type="evidence" value="ECO:0007669"/>
    <property type="project" value="UniProtKB-KW"/>
</dbReference>
<evidence type="ECO:0000313" key="9">
    <source>
        <dbReference type="Proteomes" id="UP000003100"/>
    </source>
</evidence>
<dbReference type="Gene3D" id="3.50.50.60">
    <property type="entry name" value="FAD/NAD(P)-binding domain"/>
    <property type="match status" value="2"/>
</dbReference>
<dbReference type="AlphaFoldDB" id="C0CQV3"/>
<dbReference type="Proteomes" id="UP000003100">
    <property type="component" value="Unassembled WGS sequence"/>
</dbReference>
<evidence type="ECO:0000256" key="4">
    <source>
        <dbReference type="ARBA" id="ARBA00022827"/>
    </source>
</evidence>
<evidence type="ECO:0000313" key="8">
    <source>
        <dbReference type="EMBL" id="EEG47831.1"/>
    </source>
</evidence>
<comment type="caution">
    <text evidence="8">The sequence shown here is derived from an EMBL/GenBank/DDBJ whole genome shotgun (WGS) entry which is preliminary data.</text>
</comment>
<reference evidence="8 9" key="2">
    <citation type="submission" date="2009-02" db="EMBL/GenBank/DDBJ databases">
        <title>Draft genome sequence of Blautia hydrogenotrophica DSM 10507 (Ruminococcus hydrogenotrophicus DSM 10507).</title>
        <authorList>
            <person name="Sudarsanam P."/>
            <person name="Ley R."/>
            <person name="Guruge J."/>
            <person name="Turnbaugh P.J."/>
            <person name="Mahowald M."/>
            <person name="Liep D."/>
            <person name="Gordon J."/>
        </authorList>
    </citation>
    <scope>NUCLEOTIDE SEQUENCE [LARGE SCALE GENOMIC DNA]</scope>
    <source>
        <strain evidence="9">DSM 10507 / JCM 14656 / S5a33</strain>
    </source>
</reference>
<dbReference type="SUPFAM" id="SSF51905">
    <property type="entry name" value="FAD/NAD(P)-binding domain"/>
    <property type="match status" value="2"/>
</dbReference>
<dbReference type="InterPro" id="IPR036188">
    <property type="entry name" value="FAD/NAD-bd_sf"/>
</dbReference>
<evidence type="ECO:0000256" key="1">
    <source>
        <dbReference type="ARBA" id="ARBA00001974"/>
    </source>
</evidence>
<dbReference type="HOGENOM" id="CLU_003291_1_3_9"/>
<dbReference type="Pfam" id="PF02852">
    <property type="entry name" value="Pyr_redox_dim"/>
    <property type="match status" value="1"/>
</dbReference>
<evidence type="ECO:0000259" key="7">
    <source>
        <dbReference type="PROSITE" id="PS50206"/>
    </source>
</evidence>
<dbReference type="eggNOG" id="COG0607">
    <property type="taxonomic scope" value="Bacteria"/>
</dbReference>
<dbReference type="InterPro" id="IPR004099">
    <property type="entry name" value="Pyr_nucl-diS_OxRdtase_dimer"/>
</dbReference>
<sequence>MKVLIIGGVAAGTKVAAKLKRMERDAQVDILTMSKDISYAGCGLPYYVGDLIHERSELVVNTPEKFAALTGANVETEVEVTGLNRESKTVTALDHKTGETKEYSYDKLVIATGASPIIPPVEGIHLKNVFVMRTPDDAVALRDAIEAGEIKRAVVAGAGFIGLEVAENLHAKGIRTTVIDMAPQILPPFDPEMAEYAENHLADEGIMCFTGTTLEAVIGTEKVEKVKTSRKAYKADALILALGIRANTAFLADTGIELMPNRTVKVNAGLRTNDPDIYAIGDCAMVTNRLTQNSTWSPMGSSANIEGRMLAQELTGEPREYPGVLGTGICKLPNLNCGRTGLGEAAAKEAGFDPVSVITVVDDKAHYYPGASSFIVKMIADRQTQKLLGLQCMGPGAVDKMIDIAVMAISLGATLSSMEYLDFAYAPPFSTAIHPFAHTLNILLNKINGELDSFTPTEYQAKAAQGYTVLDVSITPTLEEKEYVNLTQIDSQLPNHPTDEKILLVCAKGKRAYLTQNRLKYYGYTNTKVL</sequence>
<comment type="cofactor">
    <cofactor evidence="1">
        <name>FAD</name>
        <dbReference type="ChEBI" id="CHEBI:57692"/>
    </cofactor>
</comment>
<feature type="non-terminal residue" evidence="8">
    <location>
        <position position="530"/>
    </location>
</feature>
<evidence type="ECO:0000256" key="6">
    <source>
        <dbReference type="ARBA" id="ARBA00023284"/>
    </source>
</evidence>
<protein>
    <recommendedName>
        <fullName evidence="7">Rhodanese domain-containing protein</fullName>
    </recommendedName>
</protein>
<dbReference type="EMBL" id="ACBZ01000175">
    <property type="protein sequence ID" value="EEG47831.1"/>
    <property type="molecule type" value="Genomic_DNA"/>
</dbReference>
<dbReference type="Pfam" id="PF07992">
    <property type="entry name" value="Pyr_redox_2"/>
    <property type="match status" value="1"/>
</dbReference>
<dbReference type="PRINTS" id="PR00411">
    <property type="entry name" value="PNDRDTASEI"/>
</dbReference>
<dbReference type="InterPro" id="IPR036873">
    <property type="entry name" value="Rhodanese-like_dom_sf"/>
</dbReference>
<dbReference type="eggNOG" id="COG0446">
    <property type="taxonomic scope" value="Bacteria"/>
</dbReference>
<gene>
    <name evidence="8" type="ORF">RUMHYD_03266</name>
</gene>
<dbReference type="PANTHER" id="PTHR43429">
    <property type="entry name" value="PYRIDINE NUCLEOTIDE-DISULFIDE OXIDOREDUCTASE DOMAIN-CONTAINING"/>
    <property type="match status" value="1"/>
</dbReference>
<dbReference type="InterPro" id="IPR001763">
    <property type="entry name" value="Rhodanese-like_dom"/>
</dbReference>
<keyword evidence="9" id="KW-1185">Reference proteome</keyword>
<dbReference type="PRINTS" id="PR00368">
    <property type="entry name" value="FADPNR"/>
</dbReference>
<dbReference type="SUPFAM" id="SSF52821">
    <property type="entry name" value="Rhodanese/Cell cycle control phosphatase"/>
    <property type="match status" value="1"/>
</dbReference>